<proteinExistence type="predicted"/>
<protein>
    <submittedName>
        <fullName evidence="1">Uncharacterized protein</fullName>
    </submittedName>
</protein>
<reference evidence="1 2" key="1">
    <citation type="journal article" date="2021" name="Appl. Environ. Microbiol.">
        <title>Genetic linkage and physical mapping for an oyster mushroom Pleurotus cornucopiae and QTL analysis for the trait cap color.</title>
        <authorList>
            <person name="Zhang Y."/>
            <person name="Gao W."/>
            <person name="Sonnenberg A."/>
            <person name="Chen Q."/>
            <person name="Zhang J."/>
            <person name="Huang C."/>
        </authorList>
    </citation>
    <scope>NUCLEOTIDE SEQUENCE [LARGE SCALE GENOMIC DNA]</scope>
    <source>
        <strain evidence="1">CCMSSC00406</strain>
    </source>
</reference>
<evidence type="ECO:0000313" key="1">
    <source>
        <dbReference type="EMBL" id="KAG9220393.1"/>
    </source>
</evidence>
<dbReference type="EMBL" id="WQMT02000007">
    <property type="protein sequence ID" value="KAG9220393.1"/>
    <property type="molecule type" value="Genomic_DNA"/>
</dbReference>
<sequence length="304" mass="34531">MSSRCDIPNSFFDAHIPSLKSVSLQLGRIPIDGHMLSNLQQLTLSGIWASVLKNNREPLVADDFLSLLQRQPQLQALAFTLPTNTSSYSAPLHSRVELPFLKELSLNSLKYGQGPWFQILRYIDCPRLESFSSSLITDAPFDISPHERLVPLEAIRDFFIEHGTYLVKQRLIITPVLMQLYDNFDSPTPPWNLQPRLNIEADSQFPDAVQWETFLQFIAEQNIAVACLDCRAIDRELPRSICDSIQVLRLAGNASFRYFLRALENYGSFTGLECIHFQSVSVAPRARTIPAIKRWHSARCAGIR</sequence>
<dbReference type="Proteomes" id="UP000824881">
    <property type="component" value="Unassembled WGS sequence"/>
</dbReference>
<comment type="caution">
    <text evidence="1">The sequence shown here is derived from an EMBL/GenBank/DDBJ whole genome shotgun (WGS) entry which is preliminary data.</text>
</comment>
<evidence type="ECO:0000313" key="2">
    <source>
        <dbReference type="Proteomes" id="UP000824881"/>
    </source>
</evidence>
<organism evidence="1 2">
    <name type="scientific">Pleurotus cornucopiae</name>
    <name type="common">Cornucopia mushroom</name>
    <dbReference type="NCBI Taxonomy" id="5321"/>
    <lineage>
        <taxon>Eukaryota</taxon>
        <taxon>Fungi</taxon>
        <taxon>Dikarya</taxon>
        <taxon>Basidiomycota</taxon>
        <taxon>Agaricomycotina</taxon>
        <taxon>Agaricomycetes</taxon>
        <taxon>Agaricomycetidae</taxon>
        <taxon>Agaricales</taxon>
        <taxon>Pleurotineae</taxon>
        <taxon>Pleurotaceae</taxon>
        <taxon>Pleurotus</taxon>
    </lineage>
</organism>
<keyword evidence="2" id="KW-1185">Reference proteome</keyword>
<name>A0ACB7ISD1_PLECO</name>
<accession>A0ACB7ISD1</accession>
<gene>
    <name evidence="1" type="ORF">CCMSSC00406_0006658</name>
</gene>